<dbReference type="Pfam" id="PF01476">
    <property type="entry name" value="LysM"/>
    <property type="match status" value="1"/>
</dbReference>
<reference evidence="2 3" key="1">
    <citation type="submission" date="2024-07" db="EMBL/GenBank/DDBJ databases">
        <title>Marimonas sp.nov., isolated from tidal-flat sediment.</title>
        <authorList>
            <person name="Jayan J.N."/>
            <person name="Lee S.S."/>
        </authorList>
    </citation>
    <scope>NUCLEOTIDE SEQUENCE [LARGE SCALE GENOMIC DNA]</scope>
    <source>
        <strain evidence="2 3">MJW-29</strain>
    </source>
</reference>
<dbReference type="InterPro" id="IPR036779">
    <property type="entry name" value="LysM_dom_sf"/>
</dbReference>
<dbReference type="InterPro" id="IPR018392">
    <property type="entry name" value="LysM"/>
</dbReference>
<dbReference type="Gene3D" id="3.10.350.10">
    <property type="entry name" value="LysM domain"/>
    <property type="match status" value="1"/>
</dbReference>
<comment type="caution">
    <text evidence="2">The sequence shown here is derived from an EMBL/GenBank/DDBJ whole genome shotgun (WGS) entry which is preliminary data.</text>
</comment>
<protein>
    <submittedName>
        <fullName evidence="2">LysM peptidoglycan-binding domain-containing protein</fullName>
    </submittedName>
</protein>
<organism evidence="2 3">
    <name type="scientific">Sulfitobacter sediminis</name>
    <dbReference type="NCBI Taxonomy" id="3234186"/>
    <lineage>
        <taxon>Bacteria</taxon>
        <taxon>Pseudomonadati</taxon>
        <taxon>Pseudomonadota</taxon>
        <taxon>Alphaproteobacteria</taxon>
        <taxon>Rhodobacterales</taxon>
        <taxon>Roseobacteraceae</taxon>
        <taxon>Sulfitobacter</taxon>
    </lineage>
</organism>
<keyword evidence="3" id="KW-1185">Reference proteome</keyword>
<dbReference type="SMART" id="SM00257">
    <property type="entry name" value="LysM"/>
    <property type="match status" value="1"/>
</dbReference>
<feature type="domain" description="LysM" evidence="1">
    <location>
        <begin position="92"/>
        <end position="144"/>
    </location>
</feature>
<evidence type="ECO:0000313" key="2">
    <source>
        <dbReference type="EMBL" id="MEW9920175.1"/>
    </source>
</evidence>
<evidence type="ECO:0000313" key="3">
    <source>
        <dbReference type="Proteomes" id="UP001556098"/>
    </source>
</evidence>
<gene>
    <name evidence="2" type="ORF">AB2B41_11200</name>
</gene>
<sequence length="387" mass="42184">MVCPHHGSGQLPIGAKIAGPKTRLPARGDIWPVFTIQVIPSRSSLCLGAERTGPFGFPAHREELSQTRLFRQLRIWVEVKLDWKDAMGKPRLHKVKKGETIAAIAKSYGHASGDDIWYHDYNNKLRKKHKTPTTLAPGDVLTIPLTKGELLTLNLWLAQAEAELDLSKALSFKSEKLSRSATSAMAEYKNNQKYCDMMVKEIEKAAKDIDGLFVTVDTVASIATMFVSLGAIAKRSSMAASATGKELAAINKEAAGIAKEMAKKPIKESAAKKGIEHLKTDKDVSEVGKRIAFAAECAMSVSSPSFWAKGIIGLWNGKSVGETLAWDPVKELKKQANEVKIEYGKRNGELFKSINQLQKSASQLAGMAKDAEARARKLTKAADAMPA</sequence>
<dbReference type="EMBL" id="JBFNXX010000007">
    <property type="protein sequence ID" value="MEW9920175.1"/>
    <property type="molecule type" value="Genomic_DNA"/>
</dbReference>
<proteinExistence type="predicted"/>
<evidence type="ECO:0000259" key="1">
    <source>
        <dbReference type="SMART" id="SM00257"/>
    </source>
</evidence>
<dbReference type="CDD" id="cd00118">
    <property type="entry name" value="LysM"/>
    <property type="match status" value="1"/>
</dbReference>
<name>A0ABV3RMH5_9RHOB</name>
<dbReference type="RefSeq" id="WP_367877878.1">
    <property type="nucleotide sequence ID" value="NZ_JBFNXX010000007.1"/>
</dbReference>
<accession>A0ABV3RMH5</accession>
<dbReference type="Proteomes" id="UP001556098">
    <property type="component" value="Unassembled WGS sequence"/>
</dbReference>